<dbReference type="InterPro" id="IPR045087">
    <property type="entry name" value="Cu-oxidase_fam"/>
</dbReference>
<dbReference type="SUPFAM" id="SSF49503">
    <property type="entry name" value="Cupredoxins"/>
    <property type="match status" value="2"/>
</dbReference>
<dbReference type="EMBL" id="JACJTU010000003">
    <property type="protein sequence ID" value="MBD2733093.1"/>
    <property type="molecule type" value="Genomic_DNA"/>
</dbReference>
<dbReference type="InterPro" id="IPR001287">
    <property type="entry name" value="NO2-reductase_Cu"/>
</dbReference>
<gene>
    <name evidence="14" type="ORF">H6H03_04085</name>
</gene>
<dbReference type="PANTHER" id="PTHR11709:SF394">
    <property type="entry name" value="FI03373P-RELATED"/>
    <property type="match status" value="1"/>
</dbReference>
<dbReference type="CDD" id="cd11024">
    <property type="entry name" value="CuRO_1_2DMCO_NIR_like"/>
    <property type="match status" value="1"/>
</dbReference>
<keyword evidence="10" id="KW-0186">Copper</keyword>
<evidence type="ECO:0000256" key="7">
    <source>
        <dbReference type="ARBA" id="ARBA00022723"/>
    </source>
</evidence>
<evidence type="ECO:0000256" key="6">
    <source>
        <dbReference type="ARBA" id="ARBA00017290"/>
    </source>
</evidence>
<keyword evidence="15" id="KW-1185">Reference proteome</keyword>
<evidence type="ECO:0000256" key="1">
    <source>
        <dbReference type="ARBA" id="ARBA00001960"/>
    </source>
</evidence>
<evidence type="ECO:0000256" key="5">
    <source>
        <dbReference type="ARBA" id="ARBA00011882"/>
    </source>
</evidence>
<protein>
    <recommendedName>
        <fullName evidence="6">Copper-containing nitrite reductase</fullName>
        <ecNumber evidence="5">1.7.2.1</ecNumber>
    </recommendedName>
</protein>
<dbReference type="Pfam" id="PF07731">
    <property type="entry name" value="Cu-oxidase_2"/>
    <property type="match status" value="1"/>
</dbReference>
<dbReference type="Pfam" id="PF07732">
    <property type="entry name" value="Cu-oxidase_3"/>
    <property type="match status" value="1"/>
</dbReference>
<evidence type="ECO:0000313" key="14">
    <source>
        <dbReference type="EMBL" id="MBD2733093.1"/>
    </source>
</evidence>
<dbReference type="Gene3D" id="2.60.40.420">
    <property type="entry name" value="Cupredoxins - blue copper proteins"/>
    <property type="match status" value="2"/>
</dbReference>
<dbReference type="EC" id="1.7.2.1" evidence="5"/>
<comment type="cofactor">
    <cofactor evidence="1">
        <name>Cu(+)</name>
        <dbReference type="ChEBI" id="CHEBI:49552"/>
    </cofactor>
</comment>
<comment type="similarity">
    <text evidence="3">Belongs to the multicopper oxidase family.</text>
</comment>
<dbReference type="PRINTS" id="PR00695">
    <property type="entry name" value="CUNO2RDTASE"/>
</dbReference>
<comment type="cofactor">
    <cofactor evidence="2">
        <name>Cu(2+)</name>
        <dbReference type="ChEBI" id="CHEBI:29036"/>
    </cofactor>
</comment>
<keyword evidence="7" id="KW-0479">Metal-binding</keyword>
<evidence type="ECO:0000259" key="13">
    <source>
        <dbReference type="Pfam" id="PF07732"/>
    </source>
</evidence>
<evidence type="ECO:0000313" key="15">
    <source>
        <dbReference type="Proteomes" id="UP000637383"/>
    </source>
</evidence>
<dbReference type="InterPro" id="IPR011707">
    <property type="entry name" value="Cu-oxidase-like_N"/>
</dbReference>
<reference evidence="14 15" key="1">
    <citation type="journal article" date="2020" name="ISME J.">
        <title>Comparative genomics reveals insights into cyanobacterial evolution and habitat adaptation.</title>
        <authorList>
            <person name="Chen M.Y."/>
            <person name="Teng W.K."/>
            <person name="Zhao L."/>
            <person name="Hu C.X."/>
            <person name="Zhou Y.K."/>
            <person name="Han B.P."/>
            <person name="Song L.R."/>
            <person name="Shu W.S."/>
        </authorList>
    </citation>
    <scope>NUCLEOTIDE SEQUENCE [LARGE SCALE GENOMIC DNA]</scope>
    <source>
        <strain evidence="14 15">FACHB-159</strain>
    </source>
</reference>
<proteinExistence type="inferred from homology"/>
<organism evidence="14 15">
    <name type="scientific">Nostoc paludosum FACHB-159</name>
    <dbReference type="NCBI Taxonomy" id="2692908"/>
    <lineage>
        <taxon>Bacteria</taxon>
        <taxon>Bacillati</taxon>
        <taxon>Cyanobacteriota</taxon>
        <taxon>Cyanophyceae</taxon>
        <taxon>Nostocales</taxon>
        <taxon>Nostocaceae</taxon>
        <taxon>Nostoc</taxon>
    </lineage>
</organism>
<evidence type="ECO:0000256" key="10">
    <source>
        <dbReference type="ARBA" id="ARBA00023008"/>
    </source>
</evidence>
<dbReference type="Proteomes" id="UP000637383">
    <property type="component" value="Unassembled WGS sequence"/>
</dbReference>
<dbReference type="RefSeq" id="WP_190953865.1">
    <property type="nucleotide sequence ID" value="NZ_JACJTU010000003.1"/>
</dbReference>
<evidence type="ECO:0000256" key="8">
    <source>
        <dbReference type="ARBA" id="ARBA00022737"/>
    </source>
</evidence>
<evidence type="ECO:0000256" key="4">
    <source>
        <dbReference type="ARBA" id="ARBA00011233"/>
    </source>
</evidence>
<dbReference type="InterPro" id="IPR011706">
    <property type="entry name" value="Cu-oxidase_C"/>
</dbReference>
<evidence type="ECO:0000256" key="3">
    <source>
        <dbReference type="ARBA" id="ARBA00010609"/>
    </source>
</evidence>
<dbReference type="InterPro" id="IPR008972">
    <property type="entry name" value="Cupredoxin"/>
</dbReference>
<dbReference type="PANTHER" id="PTHR11709">
    <property type="entry name" value="MULTI-COPPER OXIDASE"/>
    <property type="match status" value="1"/>
</dbReference>
<keyword evidence="8" id="KW-0677">Repeat</keyword>
<comment type="caution">
    <text evidence="14">The sequence shown here is derived from an EMBL/GenBank/DDBJ whole genome shotgun (WGS) entry which is preliminary data.</text>
</comment>
<evidence type="ECO:0000259" key="12">
    <source>
        <dbReference type="Pfam" id="PF07731"/>
    </source>
</evidence>
<evidence type="ECO:0000256" key="9">
    <source>
        <dbReference type="ARBA" id="ARBA00023002"/>
    </source>
</evidence>
<comment type="subunit">
    <text evidence="4">Homotrimer.</text>
</comment>
<feature type="domain" description="Plastocyanin-like" evidence="12">
    <location>
        <begin position="202"/>
        <end position="330"/>
    </location>
</feature>
<feature type="domain" description="Plastocyanin-like" evidence="13">
    <location>
        <begin position="96"/>
        <end position="198"/>
    </location>
</feature>
<comment type="catalytic activity">
    <reaction evidence="11">
        <text>nitric oxide + Fe(III)-[cytochrome c] + H2O = Fe(II)-[cytochrome c] + nitrite + 2 H(+)</text>
        <dbReference type="Rhea" id="RHEA:15233"/>
        <dbReference type="Rhea" id="RHEA-COMP:10350"/>
        <dbReference type="Rhea" id="RHEA-COMP:14399"/>
        <dbReference type="ChEBI" id="CHEBI:15377"/>
        <dbReference type="ChEBI" id="CHEBI:15378"/>
        <dbReference type="ChEBI" id="CHEBI:16301"/>
        <dbReference type="ChEBI" id="CHEBI:16480"/>
        <dbReference type="ChEBI" id="CHEBI:29033"/>
        <dbReference type="ChEBI" id="CHEBI:29034"/>
        <dbReference type="EC" id="1.7.2.1"/>
    </reaction>
</comment>
<sequence>MPYNFALGKEKLWSRRQLLKLGLAGVGVTGAAALWQTLNLQSQSIVKVPPFEMEASDNVANPTKMLRDFDYGTLKQENGRTIREFQLTAGTSIIQLNSAVSYNIWDLNGRIPGPTLRAKQGDRVRILFLNNAGHSHSLHFHGVHPAEMDGVRPVSNGKATIYEFDAEPYGVHLYHCHIEPVTRHIAKGLYGMFIIDPPTPRPPADEIVLVMAGYDVNDDGHNDYYAFNGLPHYYMHHPIPIYQNQLIRLYILNIIEYDPAVTFHLHANFFDVYRYGMSMNKSEKTDVITMGIAERHILEFAFRYPGKYMFHPHQDAIAENGCMGQFEVLTDSKSQKSVKNS</sequence>
<accession>A0ABR8K0Z6</accession>
<name>A0ABR8K0Z6_9NOSO</name>
<keyword evidence="9" id="KW-0560">Oxidoreductase</keyword>
<evidence type="ECO:0000256" key="11">
    <source>
        <dbReference type="ARBA" id="ARBA00049340"/>
    </source>
</evidence>
<evidence type="ECO:0000256" key="2">
    <source>
        <dbReference type="ARBA" id="ARBA00001973"/>
    </source>
</evidence>